<dbReference type="PROSITE" id="PS51257">
    <property type="entry name" value="PROKAR_LIPOPROTEIN"/>
    <property type="match status" value="1"/>
</dbReference>
<dbReference type="SMART" id="SM00564">
    <property type="entry name" value="PQQ"/>
    <property type="match status" value="4"/>
</dbReference>
<organism evidence="3 4">
    <name type="scientific">Halosimplex aquaticum</name>
    <dbReference type="NCBI Taxonomy" id="3026162"/>
    <lineage>
        <taxon>Archaea</taxon>
        <taxon>Methanobacteriati</taxon>
        <taxon>Methanobacteriota</taxon>
        <taxon>Stenosarchaea group</taxon>
        <taxon>Halobacteria</taxon>
        <taxon>Halobacteriales</taxon>
        <taxon>Haloarculaceae</taxon>
        <taxon>Halosimplex</taxon>
    </lineage>
</organism>
<dbReference type="InterPro" id="IPR018391">
    <property type="entry name" value="PQQ_b-propeller_rpt"/>
</dbReference>
<dbReference type="InterPro" id="IPR011047">
    <property type="entry name" value="Quinoprotein_ADH-like_sf"/>
</dbReference>
<keyword evidence="4" id="KW-1185">Reference proteome</keyword>
<sequence>MSPPSTRRTLLATLAGLGLAGCAADERTDTPTDRSAGEGRTPADTPHWTEQSATQSPTDTNTASPTDTVREPATPDAVSSSWPIPGADQGQTNYAAGTAGPTAPIGELWSVEADDEFSAPVVADETVFVGGSQGGVHAFDARTGERRWEQSVGITADRPSVRDGRVYVEGYEAVVALDAADGTELWRIETGDLVGFLAAAHGLYVSEQADDALVRRSLADGSEHWRTTVDGSSPAGRLIASEESVFFSHPETSGPWSVAVADGETDLPDAERQPTPLPHDSPVPQCYRDGRLYGALNIFGQVAAFETPAPPFGTAWDDKFPAEGTGFQLAVGPDSLYVVTGGGEGPVLRALSAADGSERWTHSIDAPAGRPVVAEETVLVRTEETLFCLDPSDGSERWTRPADRVGTTPVVADDLVYTSADGTLRAFRSVEA</sequence>
<protein>
    <submittedName>
        <fullName evidence="3">PQQ-binding-like beta-propeller repeat protein</fullName>
    </submittedName>
</protein>
<feature type="region of interest" description="Disordered" evidence="1">
    <location>
        <begin position="18"/>
        <end position="99"/>
    </location>
</feature>
<feature type="domain" description="Pyrrolo-quinoline quinone repeat" evidence="2">
    <location>
        <begin position="347"/>
        <end position="427"/>
    </location>
</feature>
<dbReference type="PANTHER" id="PTHR34512:SF30">
    <property type="entry name" value="OUTER MEMBRANE PROTEIN ASSEMBLY FACTOR BAMB"/>
    <property type="match status" value="1"/>
</dbReference>
<evidence type="ECO:0000313" key="3">
    <source>
        <dbReference type="EMBL" id="MFC7139341.1"/>
    </source>
</evidence>
<dbReference type="Proteomes" id="UP001596432">
    <property type="component" value="Unassembled WGS sequence"/>
</dbReference>
<dbReference type="InterPro" id="IPR006311">
    <property type="entry name" value="TAT_signal"/>
</dbReference>
<accession>A0ABD5XZC7</accession>
<evidence type="ECO:0000259" key="2">
    <source>
        <dbReference type="Pfam" id="PF13360"/>
    </source>
</evidence>
<dbReference type="AlphaFoldDB" id="A0ABD5XZC7"/>
<dbReference type="Gene3D" id="2.130.10.10">
    <property type="entry name" value="YVTN repeat-like/Quinoprotein amine dehydrogenase"/>
    <property type="match status" value="2"/>
</dbReference>
<dbReference type="InterPro" id="IPR015943">
    <property type="entry name" value="WD40/YVTN_repeat-like_dom_sf"/>
</dbReference>
<dbReference type="InterPro" id="IPR002372">
    <property type="entry name" value="PQQ_rpt_dom"/>
</dbReference>
<feature type="compositionally biased region" description="Polar residues" evidence="1">
    <location>
        <begin position="48"/>
        <end position="67"/>
    </location>
</feature>
<feature type="compositionally biased region" description="Basic and acidic residues" evidence="1">
    <location>
        <begin position="24"/>
        <end position="37"/>
    </location>
</feature>
<dbReference type="RefSeq" id="WP_274324934.1">
    <property type="nucleotide sequence ID" value="NZ_CP118158.1"/>
</dbReference>
<evidence type="ECO:0000313" key="4">
    <source>
        <dbReference type="Proteomes" id="UP001596432"/>
    </source>
</evidence>
<dbReference type="SUPFAM" id="SSF50998">
    <property type="entry name" value="Quinoprotein alcohol dehydrogenase-like"/>
    <property type="match status" value="1"/>
</dbReference>
<reference evidence="3 4" key="1">
    <citation type="journal article" date="2019" name="Int. J. Syst. Evol. Microbiol.">
        <title>The Global Catalogue of Microorganisms (GCM) 10K type strain sequencing project: providing services to taxonomists for standard genome sequencing and annotation.</title>
        <authorList>
            <consortium name="The Broad Institute Genomics Platform"/>
            <consortium name="The Broad Institute Genome Sequencing Center for Infectious Disease"/>
            <person name="Wu L."/>
            <person name="Ma J."/>
        </authorList>
    </citation>
    <scope>NUCLEOTIDE SEQUENCE [LARGE SCALE GENOMIC DNA]</scope>
    <source>
        <strain evidence="3 4">XZYJT29</strain>
    </source>
</reference>
<evidence type="ECO:0000256" key="1">
    <source>
        <dbReference type="SAM" id="MobiDB-lite"/>
    </source>
</evidence>
<comment type="caution">
    <text evidence="3">The sequence shown here is derived from an EMBL/GenBank/DDBJ whole genome shotgun (WGS) entry which is preliminary data.</text>
</comment>
<dbReference type="Pfam" id="PF13360">
    <property type="entry name" value="PQQ_2"/>
    <property type="match status" value="2"/>
</dbReference>
<dbReference type="PANTHER" id="PTHR34512">
    <property type="entry name" value="CELL SURFACE PROTEIN"/>
    <property type="match status" value="1"/>
</dbReference>
<gene>
    <name evidence="3" type="ORF">ACFQMA_05750</name>
</gene>
<feature type="domain" description="Pyrrolo-quinoline quinone repeat" evidence="2">
    <location>
        <begin position="133"/>
        <end position="239"/>
    </location>
</feature>
<dbReference type="GeneID" id="78819595"/>
<proteinExistence type="predicted"/>
<dbReference type="PROSITE" id="PS51318">
    <property type="entry name" value="TAT"/>
    <property type="match status" value="1"/>
</dbReference>
<dbReference type="EMBL" id="JBHTAS010000001">
    <property type="protein sequence ID" value="MFC7139341.1"/>
    <property type="molecule type" value="Genomic_DNA"/>
</dbReference>
<name>A0ABD5XZC7_9EURY</name>